<proteinExistence type="predicted"/>
<keyword evidence="1" id="KW-0862">Zinc</keyword>
<dbReference type="Proteomes" id="UP001432000">
    <property type="component" value="Chromosome"/>
</dbReference>
<dbReference type="GO" id="GO:0016787">
    <property type="term" value="F:hydrolase activity"/>
    <property type="evidence" value="ECO:0007669"/>
    <property type="project" value="UniProtKB-KW"/>
</dbReference>
<organism evidence="2 3">
    <name type="scientific">Rhodococcus sovatensis</name>
    <dbReference type="NCBI Taxonomy" id="1805840"/>
    <lineage>
        <taxon>Bacteria</taxon>
        <taxon>Bacillati</taxon>
        <taxon>Actinomycetota</taxon>
        <taxon>Actinomycetes</taxon>
        <taxon>Mycobacteriales</taxon>
        <taxon>Nocardiaceae</taxon>
        <taxon>Rhodococcus</taxon>
    </lineage>
</organism>
<accession>A0ABZ2PJN3</accession>
<dbReference type="PANTHER" id="PTHR12993:SF29">
    <property type="entry name" value="BLR3841 PROTEIN"/>
    <property type="match status" value="1"/>
</dbReference>
<dbReference type="SUPFAM" id="SSF102588">
    <property type="entry name" value="LmbE-like"/>
    <property type="match status" value="1"/>
</dbReference>
<dbReference type="InterPro" id="IPR024078">
    <property type="entry name" value="LmbE-like_dom_sf"/>
</dbReference>
<dbReference type="EMBL" id="CP147846">
    <property type="protein sequence ID" value="WXG68182.1"/>
    <property type="molecule type" value="Genomic_DNA"/>
</dbReference>
<protein>
    <submittedName>
        <fullName evidence="2">PIG-L family deacetylase</fullName>
        <ecNumber evidence="2">3.5.1.-</ecNumber>
    </submittedName>
</protein>
<name>A0ABZ2PJN3_9NOCA</name>
<evidence type="ECO:0000313" key="3">
    <source>
        <dbReference type="Proteomes" id="UP001432000"/>
    </source>
</evidence>
<evidence type="ECO:0000256" key="1">
    <source>
        <dbReference type="ARBA" id="ARBA00022833"/>
    </source>
</evidence>
<dbReference type="EC" id="3.5.1.-" evidence="2"/>
<dbReference type="PANTHER" id="PTHR12993">
    <property type="entry name" value="N-ACETYLGLUCOSAMINYL-PHOSPHATIDYLINOSITOL DE-N-ACETYLASE-RELATED"/>
    <property type="match status" value="1"/>
</dbReference>
<sequence length="255" mass="28059">MVENGTAEIDRTFDTVDLGTPEAEWSAWNPTFTQLDLTRCRELIVVAPHPDDEVLGVGGLMSTAAAAGIRVSVVAVTDGGASHPGSPTMTPDQLIEARAREAQRALRELGLDVDPIRLGFPDGELPEHEEELTRALTELLAGGQGTWCLTPWRGDRHPDHEATARACITAAKRVGIAVLEYPVWMWHWAHPDDAEVPWGRALGVDLAEHIAESKRRAVQHFTTQIEPLSEHPADRAILPPHILERLVRNREVVFA</sequence>
<dbReference type="Gene3D" id="3.40.50.10320">
    <property type="entry name" value="LmbE-like"/>
    <property type="match status" value="1"/>
</dbReference>
<keyword evidence="3" id="KW-1185">Reference proteome</keyword>
<dbReference type="InterPro" id="IPR003737">
    <property type="entry name" value="GlcNAc_PI_deacetylase-related"/>
</dbReference>
<keyword evidence="2" id="KW-0378">Hydrolase</keyword>
<dbReference type="RefSeq" id="WP_338888218.1">
    <property type="nucleotide sequence ID" value="NZ_CP147846.1"/>
</dbReference>
<gene>
    <name evidence="2" type="ORF">WDS16_23725</name>
</gene>
<dbReference type="Pfam" id="PF02585">
    <property type="entry name" value="PIG-L"/>
    <property type="match status" value="1"/>
</dbReference>
<reference evidence="2 3" key="1">
    <citation type="submission" date="2024-03" db="EMBL/GenBank/DDBJ databases">
        <title>Natural products discovery in diverse microorganisms through a two-stage MS feature dereplication strategy.</title>
        <authorList>
            <person name="Zhang R."/>
        </authorList>
    </citation>
    <scope>NUCLEOTIDE SEQUENCE [LARGE SCALE GENOMIC DNA]</scope>
    <source>
        <strain evidence="2 3">18930</strain>
    </source>
</reference>
<evidence type="ECO:0000313" key="2">
    <source>
        <dbReference type="EMBL" id="WXG68182.1"/>
    </source>
</evidence>